<dbReference type="EMBL" id="LAZR01065307">
    <property type="protein sequence ID" value="KKK55819.1"/>
    <property type="molecule type" value="Genomic_DNA"/>
</dbReference>
<protein>
    <submittedName>
        <fullName evidence="2">Uncharacterized protein</fullName>
    </submittedName>
</protein>
<feature type="transmembrane region" description="Helical" evidence="1">
    <location>
        <begin position="57"/>
        <end position="79"/>
    </location>
</feature>
<keyword evidence="1" id="KW-0472">Membrane</keyword>
<gene>
    <name evidence="2" type="ORF">LCGC14_3070710</name>
</gene>
<proteinExistence type="predicted"/>
<comment type="caution">
    <text evidence="2">The sequence shown here is derived from an EMBL/GenBank/DDBJ whole genome shotgun (WGS) entry which is preliminary data.</text>
</comment>
<accession>A0A0F8YNS1</accession>
<name>A0A0F8YNS1_9ZZZZ</name>
<sequence length="80" mass="8453">MVCYGAPGAREGGGLTMTNGNLIQCECGGWMNPKAIICPTCGYVGPKGKHLLPKSKFGWEVVKAFYTLVFAGIIVALIFG</sequence>
<organism evidence="2">
    <name type="scientific">marine sediment metagenome</name>
    <dbReference type="NCBI Taxonomy" id="412755"/>
    <lineage>
        <taxon>unclassified sequences</taxon>
        <taxon>metagenomes</taxon>
        <taxon>ecological metagenomes</taxon>
    </lineage>
</organism>
<keyword evidence="1" id="KW-1133">Transmembrane helix</keyword>
<evidence type="ECO:0000313" key="2">
    <source>
        <dbReference type="EMBL" id="KKK55819.1"/>
    </source>
</evidence>
<reference evidence="2" key="1">
    <citation type="journal article" date="2015" name="Nature">
        <title>Complex archaea that bridge the gap between prokaryotes and eukaryotes.</title>
        <authorList>
            <person name="Spang A."/>
            <person name="Saw J.H."/>
            <person name="Jorgensen S.L."/>
            <person name="Zaremba-Niedzwiedzka K."/>
            <person name="Martijn J."/>
            <person name="Lind A.E."/>
            <person name="van Eijk R."/>
            <person name="Schleper C."/>
            <person name="Guy L."/>
            <person name="Ettema T.J."/>
        </authorList>
    </citation>
    <scope>NUCLEOTIDE SEQUENCE</scope>
</reference>
<keyword evidence="1" id="KW-0812">Transmembrane</keyword>
<dbReference type="AlphaFoldDB" id="A0A0F8YNS1"/>
<evidence type="ECO:0000256" key="1">
    <source>
        <dbReference type="SAM" id="Phobius"/>
    </source>
</evidence>